<evidence type="ECO:0000256" key="6">
    <source>
        <dbReference type="ARBA" id="ARBA00023136"/>
    </source>
</evidence>
<dbReference type="SUPFAM" id="SSF56935">
    <property type="entry name" value="Porins"/>
    <property type="match status" value="1"/>
</dbReference>
<evidence type="ECO:0000256" key="5">
    <source>
        <dbReference type="ARBA" id="ARBA00022729"/>
    </source>
</evidence>
<evidence type="ECO:0000313" key="10">
    <source>
        <dbReference type="Proteomes" id="UP001596023"/>
    </source>
</evidence>
<gene>
    <name evidence="9" type="ORF">ACFO6W_13075</name>
</gene>
<dbReference type="Gene3D" id="2.40.160.60">
    <property type="entry name" value="Outer membrane protein transport protein (OMPP1/FadL/TodX)"/>
    <property type="match status" value="1"/>
</dbReference>
<evidence type="ECO:0000256" key="3">
    <source>
        <dbReference type="ARBA" id="ARBA00022452"/>
    </source>
</evidence>
<feature type="signal peptide" evidence="8">
    <location>
        <begin position="1"/>
        <end position="20"/>
    </location>
</feature>
<evidence type="ECO:0000256" key="7">
    <source>
        <dbReference type="ARBA" id="ARBA00023237"/>
    </source>
</evidence>
<evidence type="ECO:0000256" key="4">
    <source>
        <dbReference type="ARBA" id="ARBA00022692"/>
    </source>
</evidence>
<dbReference type="PANTHER" id="PTHR35093">
    <property type="entry name" value="OUTER MEMBRANE PROTEIN NMB0088-RELATED"/>
    <property type="match status" value="1"/>
</dbReference>
<evidence type="ECO:0000256" key="8">
    <source>
        <dbReference type="SAM" id="SignalP"/>
    </source>
</evidence>
<feature type="chain" id="PRO_5045888652" evidence="8">
    <location>
        <begin position="21"/>
        <end position="530"/>
    </location>
</feature>
<dbReference type="Proteomes" id="UP001596023">
    <property type="component" value="Unassembled WGS sequence"/>
</dbReference>
<accession>A0ABV9KX34</accession>
<keyword evidence="6" id="KW-0472">Membrane</keyword>
<dbReference type="InterPro" id="IPR005017">
    <property type="entry name" value="OMPP1/FadL/TodX"/>
</dbReference>
<keyword evidence="5 8" id="KW-0732">Signal</keyword>
<proteinExistence type="inferred from homology"/>
<comment type="subcellular location">
    <subcellularLocation>
        <location evidence="1">Cell outer membrane</location>
        <topology evidence="1">Multi-pass membrane protein</topology>
    </subcellularLocation>
</comment>
<evidence type="ECO:0000313" key="9">
    <source>
        <dbReference type="EMBL" id="MFC4674630.1"/>
    </source>
</evidence>
<evidence type="ECO:0000256" key="2">
    <source>
        <dbReference type="ARBA" id="ARBA00008163"/>
    </source>
</evidence>
<dbReference type="PANTHER" id="PTHR35093:SF8">
    <property type="entry name" value="OUTER MEMBRANE PROTEIN NMB0088-RELATED"/>
    <property type="match status" value="1"/>
</dbReference>
<dbReference type="EMBL" id="JBHSGN010000077">
    <property type="protein sequence ID" value="MFC4674630.1"/>
    <property type="molecule type" value="Genomic_DNA"/>
</dbReference>
<keyword evidence="3" id="KW-1134">Transmembrane beta strand</keyword>
<comment type="similarity">
    <text evidence="2">Belongs to the OmpP1/FadL family.</text>
</comment>
<protein>
    <submittedName>
        <fullName evidence="9">OmpP1/FadL family transporter</fullName>
    </submittedName>
</protein>
<keyword evidence="4" id="KW-0812">Transmembrane</keyword>
<organism evidence="9 10">
    <name type="scientific">Dysgonomonas termitidis</name>
    <dbReference type="NCBI Taxonomy" id="1516126"/>
    <lineage>
        <taxon>Bacteria</taxon>
        <taxon>Pseudomonadati</taxon>
        <taxon>Bacteroidota</taxon>
        <taxon>Bacteroidia</taxon>
        <taxon>Bacteroidales</taxon>
        <taxon>Dysgonomonadaceae</taxon>
        <taxon>Dysgonomonas</taxon>
    </lineage>
</organism>
<keyword evidence="10" id="KW-1185">Reference proteome</keyword>
<dbReference type="Pfam" id="PF03349">
    <property type="entry name" value="Toluene_X"/>
    <property type="match status" value="1"/>
</dbReference>
<name>A0ABV9KX34_9BACT</name>
<keyword evidence="7" id="KW-0998">Cell outer membrane</keyword>
<reference evidence="10" key="1">
    <citation type="journal article" date="2019" name="Int. J. Syst. Evol. Microbiol.">
        <title>The Global Catalogue of Microorganisms (GCM) 10K type strain sequencing project: providing services to taxonomists for standard genome sequencing and annotation.</title>
        <authorList>
            <consortium name="The Broad Institute Genomics Platform"/>
            <consortium name="The Broad Institute Genome Sequencing Center for Infectious Disease"/>
            <person name="Wu L."/>
            <person name="Ma J."/>
        </authorList>
    </citation>
    <scope>NUCLEOTIDE SEQUENCE [LARGE SCALE GENOMIC DNA]</scope>
    <source>
        <strain evidence="10">CCUG 66188</strain>
    </source>
</reference>
<dbReference type="RefSeq" id="WP_379997110.1">
    <property type="nucleotide sequence ID" value="NZ_JBHSGN010000077.1"/>
</dbReference>
<sequence length="530" mass="58909">MKHVSLLLLTTALTFGAAQAQNEMDAYRYSKNDLTGTARSVSMGGAFGALGGDISGISINPAGIGVYQSSEIVTTLNFQNSKVQTEMNAGKIDESKFKVNFDNLAFVSVFPIFDNDVVRSINIGFSYNRLKNFDRKYNAIGNNLSYDMAAYMADRATNNGRPASAIALGDEGNDWRDIWRNQDWLSVLAFNGHIIDEKTPVGSGQYVPASPEYAAYSDLFVEEKGSVSTYDFNIGTTFSDIVSVGATLSLTDINYRMYSSYIEDYQNSGSFWGGQELQNWMRTDGTGWQVTAGVIVKPVQELRIGVSYHSPTWYNMTDYFAADLSSDFADGTSSYIGSFSDPNSDRSEDAILDYKMRTPDKWTLSLAGVIGGKAIISADYELTNYANSMKLFDDRGNALATGLGDPNSYIKQDFRNASTLRVGAEYRITDQFSARVGYSWMQSPFKNEVKDFPGDYEVVTDSRAAKQYVLDGATNYFTYGMGYRFSRHFYTDIAFVMKSQKDDLYAFTGADKSTFKTNNFQGLLTLGYRF</sequence>
<comment type="caution">
    <text evidence="9">The sequence shown here is derived from an EMBL/GenBank/DDBJ whole genome shotgun (WGS) entry which is preliminary data.</text>
</comment>
<evidence type="ECO:0000256" key="1">
    <source>
        <dbReference type="ARBA" id="ARBA00004571"/>
    </source>
</evidence>